<dbReference type="InterPro" id="IPR046347">
    <property type="entry name" value="bZIP_sf"/>
</dbReference>
<sequence length="340" mass="38779">MSSMHPYPSKFDSVDSVRKYLLEPDLPEVVSSTTTSPVVGSIKTTTELKSTKRQKKEKELVDNMNFTQNNLEANIQVLPSGRVRYGPITVNPRKQPSKTLYTGRRSKYEPLSGEEEQKRLMRRERNRTAATKCREKRESVLMSLETEYNNHLHHNTHLQQRIVHLQKQKELLELRLSQHTNCSLQQMHPTPPPQQPCMIFHDTAVITSIMETTPVLQPLLPSHQLQPMQTNEEFSNFLQPTPVLLTNSAYTDLNPADYAFLDEQPTQQQQQQQQQPITMNSSLERLINSIASPTPPFVDNNNNFSGLFNSACGSSTCAQQHSSSSEDDSMPPVRKNSYVF</sequence>
<dbReference type="PROSITE" id="PS00036">
    <property type="entry name" value="BZIP_BASIC"/>
    <property type="match status" value="1"/>
</dbReference>
<accession>A0A815LLC8</accession>
<dbReference type="AlphaFoldDB" id="A0A815LLC8"/>
<dbReference type="EMBL" id="CAJNOG010001067">
    <property type="protein sequence ID" value="CAF1404771.1"/>
    <property type="molecule type" value="Genomic_DNA"/>
</dbReference>
<dbReference type="PANTHER" id="PTHR23351:SF24">
    <property type="entry name" value="ACTIVATING TRANSCRIPTION FACTOR 3-RELATED"/>
    <property type="match status" value="1"/>
</dbReference>
<keyword evidence="3" id="KW-0804">Transcription</keyword>
<dbReference type="SMART" id="SM00338">
    <property type="entry name" value="BRLZ"/>
    <property type="match status" value="1"/>
</dbReference>
<reference evidence="6" key="1">
    <citation type="submission" date="2021-02" db="EMBL/GenBank/DDBJ databases">
        <authorList>
            <person name="Nowell W R."/>
        </authorList>
    </citation>
    <scope>NUCLEOTIDE SEQUENCE</scope>
</reference>
<feature type="region of interest" description="Disordered" evidence="4">
    <location>
        <begin position="108"/>
        <end position="129"/>
    </location>
</feature>
<organism evidence="6 7">
    <name type="scientific">Adineta steineri</name>
    <dbReference type="NCBI Taxonomy" id="433720"/>
    <lineage>
        <taxon>Eukaryota</taxon>
        <taxon>Metazoa</taxon>
        <taxon>Spiralia</taxon>
        <taxon>Gnathifera</taxon>
        <taxon>Rotifera</taxon>
        <taxon>Eurotatoria</taxon>
        <taxon>Bdelloidea</taxon>
        <taxon>Adinetida</taxon>
        <taxon>Adinetidae</taxon>
        <taxon>Adineta</taxon>
    </lineage>
</organism>
<dbReference type="GO" id="GO:0000978">
    <property type="term" value="F:RNA polymerase II cis-regulatory region sequence-specific DNA binding"/>
    <property type="evidence" value="ECO:0007669"/>
    <property type="project" value="TreeGrafter"/>
</dbReference>
<dbReference type="GO" id="GO:0000981">
    <property type="term" value="F:DNA-binding transcription factor activity, RNA polymerase II-specific"/>
    <property type="evidence" value="ECO:0007669"/>
    <property type="project" value="TreeGrafter"/>
</dbReference>
<comment type="caution">
    <text evidence="6">The sequence shown here is derived from an EMBL/GenBank/DDBJ whole genome shotgun (WGS) entry which is preliminary data.</text>
</comment>
<dbReference type="PROSITE" id="PS50217">
    <property type="entry name" value="BZIP"/>
    <property type="match status" value="1"/>
</dbReference>
<evidence type="ECO:0000256" key="2">
    <source>
        <dbReference type="ARBA" id="ARBA00023125"/>
    </source>
</evidence>
<dbReference type="GO" id="GO:0005634">
    <property type="term" value="C:nucleus"/>
    <property type="evidence" value="ECO:0007669"/>
    <property type="project" value="TreeGrafter"/>
</dbReference>
<dbReference type="PANTHER" id="PTHR23351">
    <property type="entry name" value="FOS TRANSCRIPTION FACTOR-RELATED"/>
    <property type="match status" value="1"/>
</dbReference>
<evidence type="ECO:0000259" key="5">
    <source>
        <dbReference type="PROSITE" id="PS50217"/>
    </source>
</evidence>
<proteinExistence type="predicted"/>
<keyword evidence="1" id="KW-0805">Transcription regulation</keyword>
<evidence type="ECO:0000256" key="1">
    <source>
        <dbReference type="ARBA" id="ARBA00023015"/>
    </source>
</evidence>
<dbReference type="Gene3D" id="1.20.5.170">
    <property type="match status" value="1"/>
</dbReference>
<feature type="domain" description="BZIP" evidence="5">
    <location>
        <begin position="116"/>
        <end position="179"/>
    </location>
</feature>
<dbReference type="InterPro" id="IPR004827">
    <property type="entry name" value="bZIP"/>
</dbReference>
<dbReference type="SUPFAM" id="SSF57959">
    <property type="entry name" value="Leucine zipper domain"/>
    <property type="match status" value="1"/>
</dbReference>
<dbReference type="PRINTS" id="PR00042">
    <property type="entry name" value="LEUZIPPRFOS"/>
</dbReference>
<evidence type="ECO:0000313" key="6">
    <source>
        <dbReference type="EMBL" id="CAF1404771.1"/>
    </source>
</evidence>
<evidence type="ECO:0000313" key="7">
    <source>
        <dbReference type="Proteomes" id="UP000663845"/>
    </source>
</evidence>
<evidence type="ECO:0000256" key="4">
    <source>
        <dbReference type="SAM" id="MobiDB-lite"/>
    </source>
</evidence>
<protein>
    <recommendedName>
        <fullName evidence="5">BZIP domain-containing protein</fullName>
    </recommendedName>
</protein>
<name>A0A815LLC8_9BILA</name>
<gene>
    <name evidence="6" type="ORF">JYZ213_LOCUS37988</name>
</gene>
<evidence type="ECO:0000256" key="3">
    <source>
        <dbReference type="ARBA" id="ARBA00023163"/>
    </source>
</evidence>
<keyword evidence="2" id="KW-0238">DNA-binding</keyword>
<dbReference type="InterPro" id="IPR000837">
    <property type="entry name" value="AP-1"/>
</dbReference>
<feature type="region of interest" description="Disordered" evidence="4">
    <location>
        <begin position="316"/>
        <end position="340"/>
    </location>
</feature>
<dbReference type="Proteomes" id="UP000663845">
    <property type="component" value="Unassembled WGS sequence"/>
</dbReference>